<evidence type="ECO:0000259" key="2">
    <source>
        <dbReference type="Pfam" id="PF04982"/>
    </source>
</evidence>
<feature type="transmembrane region" description="Helical" evidence="1">
    <location>
        <begin position="136"/>
        <end position="158"/>
    </location>
</feature>
<feature type="domain" description="HPP transmembrane region" evidence="2">
    <location>
        <begin position="49"/>
        <end position="208"/>
    </location>
</feature>
<accession>R7YXE1</accession>
<gene>
    <name evidence="3" type="ORF">W97_05826</name>
</gene>
<dbReference type="EMBL" id="JH767581">
    <property type="protein sequence ID" value="EON66580.1"/>
    <property type="molecule type" value="Genomic_DNA"/>
</dbReference>
<protein>
    <recommendedName>
        <fullName evidence="2">HPP transmembrane region domain-containing protein</fullName>
    </recommendedName>
</protein>
<feature type="transmembrane region" description="Helical" evidence="1">
    <location>
        <begin position="111"/>
        <end position="129"/>
    </location>
</feature>
<dbReference type="InterPro" id="IPR058581">
    <property type="entry name" value="TM_HPP"/>
</dbReference>
<dbReference type="HOGENOM" id="CLU_040397_0_1_1"/>
<dbReference type="InterPro" id="IPR007065">
    <property type="entry name" value="HPP"/>
</dbReference>
<dbReference type="Proteomes" id="UP000016924">
    <property type="component" value="Unassembled WGS sequence"/>
</dbReference>
<sequence>MGLPAAKDISFDIDKYINRFVPPSQLHRLPKPISRFLGYRESAVGDVGSVLVWFWAFVGAFIGVIVVAQVYMVDAIQKYSPPVLFASFGATAILDYQTIKSPLAQPRNALIGHGLSAVVGVGITKLFMLSDNFHDIRWLAGALACGLSSSIMGATNTIHPPGGATALIAAIDPVASAMGWMFVPIVLLGAVLMLLVALIVNNIQRQFPMFWWTPLQVGRQIDHEAKQSEDVEKQAEDPDVQKLERTFSKVYGFNTEQCVIITADDILLPENFSLGPEEKGIAQIFRSRLRNHLVRRNLAAPSFDSDSTWGTD</sequence>
<evidence type="ECO:0000313" key="3">
    <source>
        <dbReference type="EMBL" id="EON66580.1"/>
    </source>
</evidence>
<dbReference type="RefSeq" id="XP_007781897.1">
    <property type="nucleotide sequence ID" value="XM_007783707.1"/>
</dbReference>
<feature type="transmembrane region" description="Helical" evidence="1">
    <location>
        <begin position="50"/>
        <end position="71"/>
    </location>
</feature>
<dbReference type="GeneID" id="19903137"/>
<organism evidence="3 4">
    <name type="scientific">Coniosporium apollinis (strain CBS 100218)</name>
    <name type="common">Rock-inhabiting black yeast</name>
    <dbReference type="NCBI Taxonomy" id="1168221"/>
    <lineage>
        <taxon>Eukaryota</taxon>
        <taxon>Fungi</taxon>
        <taxon>Dikarya</taxon>
        <taxon>Ascomycota</taxon>
        <taxon>Pezizomycotina</taxon>
        <taxon>Dothideomycetes</taxon>
        <taxon>Dothideomycetes incertae sedis</taxon>
        <taxon>Coniosporium</taxon>
    </lineage>
</organism>
<feature type="transmembrane region" description="Helical" evidence="1">
    <location>
        <begin position="178"/>
        <end position="200"/>
    </location>
</feature>
<name>R7YXE1_CONA1</name>
<evidence type="ECO:0000313" key="4">
    <source>
        <dbReference type="Proteomes" id="UP000016924"/>
    </source>
</evidence>
<dbReference type="PANTHER" id="PTHR33741">
    <property type="entry name" value="TRANSMEMBRANE PROTEIN DDB_G0269096-RELATED"/>
    <property type="match status" value="1"/>
</dbReference>
<keyword evidence="1" id="KW-0472">Membrane</keyword>
<dbReference type="Pfam" id="PF04982">
    <property type="entry name" value="TM_HPP"/>
    <property type="match status" value="1"/>
</dbReference>
<keyword evidence="1" id="KW-1133">Transmembrane helix</keyword>
<keyword evidence="4" id="KW-1185">Reference proteome</keyword>
<proteinExistence type="predicted"/>
<dbReference type="PANTHER" id="PTHR33741:SF5">
    <property type="entry name" value="TRANSMEMBRANE PROTEIN DDB_G0269096-RELATED"/>
    <property type="match status" value="1"/>
</dbReference>
<dbReference type="OMA" id="LCFNASQ"/>
<evidence type="ECO:0000256" key="1">
    <source>
        <dbReference type="SAM" id="Phobius"/>
    </source>
</evidence>
<dbReference type="eggNOG" id="ENOG502S3SU">
    <property type="taxonomic scope" value="Eukaryota"/>
</dbReference>
<dbReference type="AlphaFoldDB" id="R7YXE1"/>
<dbReference type="STRING" id="1168221.R7YXE1"/>
<keyword evidence="1" id="KW-0812">Transmembrane</keyword>
<reference evidence="4" key="1">
    <citation type="submission" date="2012-06" db="EMBL/GenBank/DDBJ databases">
        <title>The genome sequence of Coniosporium apollinis CBS 100218.</title>
        <authorList>
            <consortium name="The Broad Institute Genome Sequencing Platform"/>
            <person name="Cuomo C."/>
            <person name="Gorbushina A."/>
            <person name="Noack S."/>
            <person name="Walker B."/>
            <person name="Young S.K."/>
            <person name="Zeng Q."/>
            <person name="Gargeya S."/>
            <person name="Fitzgerald M."/>
            <person name="Haas B."/>
            <person name="Abouelleil A."/>
            <person name="Alvarado L."/>
            <person name="Arachchi H.M."/>
            <person name="Berlin A.M."/>
            <person name="Chapman S.B."/>
            <person name="Goldberg J."/>
            <person name="Griggs A."/>
            <person name="Gujja S."/>
            <person name="Hansen M."/>
            <person name="Howarth C."/>
            <person name="Imamovic A."/>
            <person name="Larimer J."/>
            <person name="McCowan C."/>
            <person name="Montmayeur A."/>
            <person name="Murphy C."/>
            <person name="Neiman D."/>
            <person name="Pearson M."/>
            <person name="Priest M."/>
            <person name="Roberts A."/>
            <person name="Saif S."/>
            <person name="Shea T."/>
            <person name="Sisk P."/>
            <person name="Sykes S."/>
            <person name="Wortman J."/>
            <person name="Nusbaum C."/>
            <person name="Birren B."/>
        </authorList>
    </citation>
    <scope>NUCLEOTIDE SEQUENCE [LARGE SCALE GENOMIC DNA]</scope>
    <source>
        <strain evidence="4">CBS 100218</strain>
    </source>
</reference>
<feature type="transmembrane region" description="Helical" evidence="1">
    <location>
        <begin position="83"/>
        <end position="99"/>
    </location>
</feature>
<dbReference type="OrthoDB" id="2016548at2759"/>